<proteinExistence type="predicted"/>
<dbReference type="AlphaFoldDB" id="A0A167TE34"/>
<reference evidence="1" key="1">
    <citation type="journal article" date="2014" name="Genome Announc.">
        <title>Complete sequencing and chromosome-scale genome assembly of the industrial progenitor strain P2niaD18 from the penicillin producer Penicillium chrysogenum.</title>
        <authorList>
            <person name="Specht T."/>
            <person name="Dahlmann T.A."/>
            <person name="Zadra I."/>
            <person name="Kurnsteiner H."/>
            <person name="Kuck U."/>
        </authorList>
    </citation>
    <scope>NUCLEOTIDE SEQUENCE [LARGE SCALE GENOMIC DNA]</scope>
    <source>
        <strain evidence="1">P2niaD18</strain>
    </source>
</reference>
<dbReference type="Proteomes" id="UP000076449">
    <property type="component" value="Chromosome II"/>
</dbReference>
<name>A0A167TE34_PENCH</name>
<protein>
    <submittedName>
        <fullName evidence="1">Uncharacterized protein</fullName>
    </submittedName>
</protein>
<gene>
    <name evidence="1" type="ORF">EN45_067450</name>
</gene>
<sequence>MAEVIGAVNTLGNAKYSITKNALCRTTGTHDHPFWHSAGGLYVNTVQCTVVFDNTVAQAKIKRGEKPTQEEMFNIKRIEIAEDEPVHEIFVPFDNAEPTLAPRSIGKHRRHRAHHH</sequence>
<organism evidence="1">
    <name type="scientific">Penicillium chrysogenum</name>
    <name type="common">Penicillium notatum</name>
    <dbReference type="NCBI Taxonomy" id="5076"/>
    <lineage>
        <taxon>Eukaryota</taxon>
        <taxon>Fungi</taxon>
        <taxon>Dikarya</taxon>
        <taxon>Ascomycota</taxon>
        <taxon>Pezizomycotina</taxon>
        <taxon>Eurotiomycetes</taxon>
        <taxon>Eurotiomycetidae</taxon>
        <taxon>Eurotiales</taxon>
        <taxon>Aspergillaceae</taxon>
        <taxon>Penicillium</taxon>
        <taxon>Penicillium chrysogenum species complex</taxon>
    </lineage>
</organism>
<dbReference type="EMBL" id="CM002799">
    <property type="protein sequence ID" value="KZN88174.1"/>
    <property type="molecule type" value="Genomic_DNA"/>
</dbReference>
<accession>A0A167TE34</accession>
<evidence type="ECO:0000313" key="1">
    <source>
        <dbReference type="EMBL" id="KZN88174.1"/>
    </source>
</evidence>